<dbReference type="WBParaSite" id="Hba_09786">
    <property type="protein sequence ID" value="Hba_09786"/>
    <property type="gene ID" value="Hba_09786"/>
</dbReference>
<evidence type="ECO:0000313" key="2">
    <source>
        <dbReference type="WBParaSite" id="Hba_09786"/>
    </source>
</evidence>
<evidence type="ECO:0000313" key="1">
    <source>
        <dbReference type="Proteomes" id="UP000095283"/>
    </source>
</evidence>
<organism evidence="1 2">
    <name type="scientific">Heterorhabditis bacteriophora</name>
    <name type="common">Entomopathogenic nematode worm</name>
    <dbReference type="NCBI Taxonomy" id="37862"/>
    <lineage>
        <taxon>Eukaryota</taxon>
        <taxon>Metazoa</taxon>
        <taxon>Ecdysozoa</taxon>
        <taxon>Nematoda</taxon>
        <taxon>Chromadorea</taxon>
        <taxon>Rhabditida</taxon>
        <taxon>Rhabditina</taxon>
        <taxon>Rhabditomorpha</taxon>
        <taxon>Strongyloidea</taxon>
        <taxon>Heterorhabditidae</taxon>
        <taxon>Heterorhabditis</taxon>
    </lineage>
</organism>
<name>A0A1I7WX94_HETBA</name>
<sequence>MLIKYSVFVERMMHMLFTTMEQKDILAYFTPISTRYIFGSDQQR</sequence>
<protein>
    <submittedName>
        <fullName evidence="2">Transposase</fullName>
    </submittedName>
</protein>
<reference evidence="2" key="1">
    <citation type="submission" date="2016-11" db="UniProtKB">
        <authorList>
            <consortium name="WormBaseParasite"/>
        </authorList>
    </citation>
    <scope>IDENTIFICATION</scope>
</reference>
<proteinExistence type="predicted"/>
<dbReference type="Proteomes" id="UP000095283">
    <property type="component" value="Unplaced"/>
</dbReference>
<keyword evidence="1" id="KW-1185">Reference proteome</keyword>
<accession>A0A1I7WX94</accession>
<dbReference type="AlphaFoldDB" id="A0A1I7WX94"/>